<comment type="caution">
    <text evidence="1">The sequence shown here is derived from an EMBL/GenBank/DDBJ whole genome shotgun (WGS) entry which is preliminary data.</text>
</comment>
<proteinExistence type="predicted"/>
<dbReference type="EMBL" id="WJXB01000019">
    <property type="protein sequence ID" value="MRN57051.1"/>
    <property type="molecule type" value="Genomic_DNA"/>
</dbReference>
<dbReference type="AlphaFoldDB" id="A0A7X2L5Q3"/>
<name>A0A7X2L5Q3_9BACL</name>
<accession>A0A7X2L5Q3</accession>
<evidence type="ECO:0000313" key="2">
    <source>
        <dbReference type="Proteomes" id="UP000463051"/>
    </source>
</evidence>
<protein>
    <recommendedName>
        <fullName evidence="3">Butirosin biosynthesis protein H N-terminal domain-containing protein</fullName>
    </recommendedName>
</protein>
<dbReference type="RefSeq" id="WP_154122549.1">
    <property type="nucleotide sequence ID" value="NZ_WJXB01000019.1"/>
</dbReference>
<evidence type="ECO:0008006" key="3">
    <source>
        <dbReference type="Google" id="ProtNLM"/>
    </source>
</evidence>
<organism evidence="1 2">
    <name type="scientific">Paenibacillus monticola</name>
    <dbReference type="NCBI Taxonomy" id="2666075"/>
    <lineage>
        <taxon>Bacteria</taxon>
        <taxon>Bacillati</taxon>
        <taxon>Bacillota</taxon>
        <taxon>Bacilli</taxon>
        <taxon>Bacillales</taxon>
        <taxon>Paenibacillaceae</taxon>
        <taxon>Paenibacillus</taxon>
    </lineage>
</organism>
<keyword evidence="2" id="KW-1185">Reference proteome</keyword>
<reference evidence="1 2" key="1">
    <citation type="submission" date="2019-11" db="EMBL/GenBank/DDBJ databases">
        <title>Paenibacillus monticola sp. nov., a novel PGPR strain isolated from mountain sample in China.</title>
        <authorList>
            <person name="Zhao Q."/>
            <person name="Li H.-P."/>
            <person name="Zhang J.-L."/>
        </authorList>
    </citation>
    <scope>NUCLEOTIDE SEQUENCE [LARGE SCALE GENOMIC DNA]</scope>
    <source>
        <strain evidence="1 2">LC-T2</strain>
    </source>
</reference>
<sequence length="431" mass="51341">MPSVLEPARSINEEEEEILFTDTARPELTNYNYTQKQHCIMIENIGDETIFLAIESDIEYLVHPMSLLDMKITFNTFSIRSLKEHQKFKAITRQRIGHTNQQEKIKILQMNENPILNTYNSYASVFSIIELDKVTLPWFHSSFIQICYDSKYDWYFFENHNVLDACIWLKNCKLTRETIQRRYNNVTEFVIESIDSDYYAYFLVNPYYISAFNTDQQGLHEILIFGYDVENEWVYIANNFENGKYIKSKCTFQELEASFQHVTFDWVGIHLYKKNDPEIKVKFNREYVIRSLKAYLEGTPSLSQPTPPSWWTYDCVYGVEVYNKLISQITAGTEQEAFDLDVRAFHLFWEHKKCMVLRIQYMIEELGKVQLTSLWKQYEELQKRSFVIRNVAIKYNFLKNKNVIQTLINGLQEIMEMEKIIIRNIISILEE</sequence>
<dbReference type="Proteomes" id="UP000463051">
    <property type="component" value="Unassembled WGS sequence"/>
</dbReference>
<gene>
    <name evidence="1" type="ORF">GJB61_29370</name>
</gene>
<evidence type="ECO:0000313" key="1">
    <source>
        <dbReference type="EMBL" id="MRN57051.1"/>
    </source>
</evidence>